<evidence type="ECO:0000256" key="4">
    <source>
        <dbReference type="SAM" id="SignalP"/>
    </source>
</evidence>
<keyword evidence="4" id="KW-0732">Signal</keyword>
<feature type="domain" description="Penicillin-binding protein dimerisation" evidence="6">
    <location>
        <begin position="157"/>
        <end position="323"/>
    </location>
</feature>
<feature type="chain" id="PRO_5039625294" evidence="4">
    <location>
        <begin position="24"/>
        <end position="675"/>
    </location>
</feature>
<dbReference type="GO" id="GO:0009252">
    <property type="term" value="P:peptidoglycan biosynthetic process"/>
    <property type="evidence" value="ECO:0007669"/>
    <property type="project" value="UniProtKB-UniPathway"/>
</dbReference>
<dbReference type="InterPro" id="IPR012338">
    <property type="entry name" value="Beta-lactam/transpept-like"/>
</dbReference>
<evidence type="ECO:0000256" key="3">
    <source>
        <dbReference type="ARBA" id="ARBA00023136"/>
    </source>
</evidence>
<evidence type="ECO:0000256" key="2">
    <source>
        <dbReference type="ARBA" id="ARBA00007171"/>
    </source>
</evidence>
<dbReference type="UniPathway" id="UPA00219"/>
<feature type="domain" description="NTF2-like N-terminal transpeptidase" evidence="7">
    <location>
        <begin position="27"/>
        <end position="150"/>
    </location>
</feature>
<dbReference type="Gene3D" id="3.90.1310.10">
    <property type="entry name" value="Penicillin-binding protein 2a (Domain 2)"/>
    <property type="match status" value="1"/>
</dbReference>
<dbReference type="InterPro" id="IPR001460">
    <property type="entry name" value="PCN-bd_Tpept"/>
</dbReference>
<dbReference type="SUPFAM" id="SSF56601">
    <property type="entry name" value="beta-lactamase/transpeptidase-like"/>
    <property type="match status" value="1"/>
</dbReference>
<dbReference type="InterPro" id="IPR050515">
    <property type="entry name" value="Beta-lactam/transpept"/>
</dbReference>
<sequence length="675" mass="75154">MKKRRSLLFFAALFLSIALSSCSKPPSPHDALQKYTKLWTDERFEDMYAMLSKKAKENISKEEFVKRYKKIYQDIEATNLSVTPLPVKEKEEDSDKDQMKLPFSVKMDTIAGPIQFKHEALLVKEKGQDQEQWHVQWDTTYIFPQLQKNDKVRIAITPGKRGEIYDRNGLPLAVNGTAYEIGIVPGKMGENEEAIKKQLADLLHIPVEFINEKLNADWVQPDYFVPIQKVAKSETALLENARNIQAVAVKEVSEREYPFAEAAAHLIGYIGNITEEELQKFKDKGYSPSDRIGKRGLEELFEERLKEQDGAKIYIEKENGSTVTIAESKPKNGETITLTIDAKLQKTIYENMKGRAGTAAAIHPLTGEILALVSSPSFNPNQFVLGISSEEYKKLENNPLKPLINRFAATYAPGSAIKPVTAAIGLEQGVITPEQPKTITGKKWQPKDGSWGNYFVTRVSDRLQQVNLRNALIYSDNIYFAMVGLDLGPDKLKAGLHSFGFGEKLPFPYPIPASQISNTGELKPGPQLADTAYGQGEMQMSMLHLAAAYTPFINHGDLLQPILEKGKQKTVWKPQLISSKTAATIADALKQVVADPNGTAHGAYMNNIPLAGKTGTAELKGQKGEQGKENGLFVAYNTNHPDLLLAMLIEDVQNDHGSKYVVNIVKHIFQTVKSH</sequence>
<reference evidence="8 9" key="1">
    <citation type="submission" date="2014-04" db="EMBL/GenBank/DDBJ databases">
        <title>Whole genome shotgun sequence of Geobacillus caldoxylosilyticus NBRC 107762.</title>
        <authorList>
            <person name="Hosoyama A."/>
            <person name="Hosoyama Y."/>
            <person name="Katano-Makiyama Y."/>
            <person name="Tsuchikane K."/>
            <person name="Ohji S."/>
            <person name="Ichikawa N."/>
            <person name="Yamazoe A."/>
            <person name="Fujita N."/>
        </authorList>
    </citation>
    <scope>NUCLEOTIDE SEQUENCE [LARGE SCALE GENOMIC DNA]</scope>
    <source>
        <strain evidence="8 9">NBRC 107762</strain>
    </source>
</reference>
<dbReference type="GO" id="GO:0071555">
    <property type="term" value="P:cell wall organization"/>
    <property type="evidence" value="ECO:0007669"/>
    <property type="project" value="TreeGrafter"/>
</dbReference>
<evidence type="ECO:0000259" key="5">
    <source>
        <dbReference type="Pfam" id="PF00905"/>
    </source>
</evidence>
<protein>
    <submittedName>
        <fullName evidence="8">Putative penicillin-binding protein</fullName>
    </submittedName>
</protein>
<dbReference type="Pfam" id="PF05223">
    <property type="entry name" value="MecA_N"/>
    <property type="match status" value="1"/>
</dbReference>
<evidence type="ECO:0000313" key="8">
    <source>
        <dbReference type="EMBL" id="GAJ40869.1"/>
    </source>
</evidence>
<comment type="subcellular location">
    <subcellularLocation>
        <location evidence="1">Membrane</location>
    </subcellularLocation>
</comment>
<dbReference type="Gene3D" id="3.30.1390.30">
    <property type="entry name" value="Penicillin-binding protein 2a, domain 3"/>
    <property type="match status" value="1"/>
</dbReference>
<dbReference type="EMBL" id="BAWO01000053">
    <property type="protein sequence ID" value="GAJ40869.1"/>
    <property type="molecule type" value="Genomic_DNA"/>
</dbReference>
<dbReference type="GO" id="GO:0008658">
    <property type="term" value="F:penicillin binding"/>
    <property type="evidence" value="ECO:0007669"/>
    <property type="project" value="InterPro"/>
</dbReference>
<dbReference type="Pfam" id="PF03717">
    <property type="entry name" value="PBP_dimer"/>
    <property type="match status" value="1"/>
</dbReference>
<accession>A0A023DHU3</accession>
<evidence type="ECO:0000259" key="7">
    <source>
        <dbReference type="Pfam" id="PF05223"/>
    </source>
</evidence>
<dbReference type="InterPro" id="IPR005311">
    <property type="entry name" value="PBP_dimer"/>
</dbReference>
<keyword evidence="3" id="KW-0472">Membrane</keyword>
<dbReference type="Pfam" id="PF00905">
    <property type="entry name" value="Transpeptidase"/>
    <property type="match status" value="1"/>
</dbReference>
<evidence type="ECO:0000256" key="1">
    <source>
        <dbReference type="ARBA" id="ARBA00004370"/>
    </source>
</evidence>
<dbReference type="PANTHER" id="PTHR30627:SF25">
    <property type="entry name" value="PENICILLIN-BINDING PROTEIN 3"/>
    <property type="match status" value="1"/>
</dbReference>
<dbReference type="RefSeq" id="WP_042410833.1">
    <property type="nucleotide sequence ID" value="NZ_BAWO01000053.1"/>
</dbReference>
<dbReference type="GO" id="GO:0005886">
    <property type="term" value="C:plasma membrane"/>
    <property type="evidence" value="ECO:0007669"/>
    <property type="project" value="TreeGrafter"/>
</dbReference>
<dbReference type="PANTHER" id="PTHR30627">
    <property type="entry name" value="PEPTIDOGLYCAN D,D-TRANSPEPTIDASE"/>
    <property type="match status" value="1"/>
</dbReference>
<dbReference type="InterPro" id="IPR036138">
    <property type="entry name" value="PBP_dimer_sf"/>
</dbReference>
<dbReference type="GO" id="GO:0046677">
    <property type="term" value="P:response to antibiotic"/>
    <property type="evidence" value="ECO:0007669"/>
    <property type="project" value="InterPro"/>
</dbReference>
<feature type="signal peptide" evidence="4">
    <location>
        <begin position="1"/>
        <end position="23"/>
    </location>
</feature>
<feature type="domain" description="Penicillin-binding protein transpeptidase" evidence="5">
    <location>
        <begin position="357"/>
        <end position="669"/>
    </location>
</feature>
<keyword evidence="9" id="KW-1185">Reference proteome</keyword>
<organism evidence="8 9">
    <name type="scientific">Parageobacillus caldoxylosilyticus NBRC 107762</name>
    <dbReference type="NCBI Taxonomy" id="1220594"/>
    <lineage>
        <taxon>Bacteria</taxon>
        <taxon>Bacillati</taxon>
        <taxon>Bacillota</taxon>
        <taxon>Bacilli</taxon>
        <taxon>Bacillales</taxon>
        <taxon>Anoxybacillaceae</taxon>
        <taxon>Saccharococcus</taxon>
    </lineage>
</organism>
<dbReference type="InterPro" id="IPR007887">
    <property type="entry name" value="MecA_N"/>
</dbReference>
<proteinExistence type="inferred from homology"/>
<evidence type="ECO:0000259" key="6">
    <source>
        <dbReference type="Pfam" id="PF03717"/>
    </source>
</evidence>
<gene>
    <name evidence="8" type="ORF">GCA01S_053_00010</name>
</gene>
<dbReference type="SUPFAM" id="SSF56519">
    <property type="entry name" value="Penicillin binding protein dimerisation domain"/>
    <property type="match status" value="1"/>
</dbReference>
<dbReference type="InterPro" id="IPR032710">
    <property type="entry name" value="NTF2-like_dom_sf"/>
</dbReference>
<dbReference type="Proteomes" id="UP000023561">
    <property type="component" value="Unassembled WGS sequence"/>
</dbReference>
<dbReference type="SUPFAM" id="SSF54427">
    <property type="entry name" value="NTF2-like"/>
    <property type="match status" value="1"/>
</dbReference>
<dbReference type="Gene3D" id="3.40.710.10">
    <property type="entry name" value="DD-peptidase/beta-lactamase superfamily"/>
    <property type="match status" value="1"/>
</dbReference>
<comment type="caution">
    <text evidence="8">The sequence shown here is derived from an EMBL/GenBank/DDBJ whole genome shotgun (WGS) entry which is preliminary data.</text>
</comment>
<dbReference type="OrthoDB" id="9766847at2"/>
<comment type="similarity">
    <text evidence="2">Belongs to the transpeptidase family.</text>
</comment>
<dbReference type="AlphaFoldDB" id="A0A023DHU3"/>
<dbReference type="Gene3D" id="3.10.450.100">
    <property type="entry name" value="NTF2-like, domain 1"/>
    <property type="match status" value="1"/>
</dbReference>
<dbReference type="PROSITE" id="PS51257">
    <property type="entry name" value="PROKAR_LIPOPROTEIN"/>
    <property type="match status" value="1"/>
</dbReference>
<evidence type="ECO:0000313" key="9">
    <source>
        <dbReference type="Proteomes" id="UP000023561"/>
    </source>
</evidence>
<name>A0A023DHU3_9BACL</name>
<dbReference type="GO" id="GO:0071972">
    <property type="term" value="F:peptidoglycan L,D-transpeptidase activity"/>
    <property type="evidence" value="ECO:0007669"/>
    <property type="project" value="TreeGrafter"/>
</dbReference>